<dbReference type="Pfam" id="PF08240">
    <property type="entry name" value="ADH_N"/>
    <property type="match status" value="1"/>
</dbReference>
<name>A0AAV4ZEK9_9HYPH</name>
<evidence type="ECO:0000313" key="2">
    <source>
        <dbReference type="EMBL" id="GJD41920.1"/>
    </source>
</evidence>
<dbReference type="GO" id="GO:0016491">
    <property type="term" value="F:oxidoreductase activity"/>
    <property type="evidence" value="ECO:0007669"/>
    <property type="project" value="InterPro"/>
</dbReference>
<dbReference type="CDD" id="cd08267">
    <property type="entry name" value="MDR1"/>
    <property type="match status" value="1"/>
</dbReference>
<dbReference type="RefSeq" id="WP_192215984.1">
    <property type="nucleotide sequence ID" value="NZ_BPQF01000031.1"/>
</dbReference>
<dbReference type="SMART" id="SM00829">
    <property type="entry name" value="PKS_ER"/>
    <property type="match status" value="1"/>
</dbReference>
<comment type="caution">
    <text evidence="2">The sequence shown here is derived from an EMBL/GenBank/DDBJ whole genome shotgun (WGS) entry which is preliminary data.</text>
</comment>
<dbReference type="EMBL" id="BPQF01000031">
    <property type="protein sequence ID" value="GJD41920.1"/>
    <property type="molecule type" value="Genomic_DNA"/>
</dbReference>
<dbReference type="PANTHER" id="PTHR11695">
    <property type="entry name" value="ALCOHOL DEHYDROGENASE RELATED"/>
    <property type="match status" value="1"/>
</dbReference>
<protein>
    <submittedName>
        <fullName evidence="2">L-threonine 3-dehydrogenase</fullName>
    </submittedName>
</protein>
<gene>
    <name evidence="2" type="primary">tdh_2</name>
    <name evidence="2" type="ORF">OICFNHDK_4404</name>
</gene>
<dbReference type="SUPFAM" id="SSF51735">
    <property type="entry name" value="NAD(P)-binding Rossmann-fold domains"/>
    <property type="match status" value="1"/>
</dbReference>
<sequence length="310" mass="32988">MRRIEYDRYGGPEVMRLASFELPGLKPSEVAVEVRFAALNPVDWKVRRGDMKIVTGKRFPRAMGCDFSGVVLDVGAGVTRVKPGDAVFGLTNIKACGATAEAVIAPDTFLAKMAEGVSFEAAACLGTPGVTAWNGLVDKARLKAGQHVFINGCTGAVGEAAVQLARMLGAKVSGSCSAESFPRAQAMGLQNVYDYRSTDLAGIGHRYDVVYDTAGTMRIAVGMSLLRRGGVFLDIDPQPLKFVRALFDRRLKPIIINARPDILDALAKASGDGILRLPVAETVPLSQAIPLLTALERGRKLPGKALVSFG</sequence>
<dbReference type="Proteomes" id="UP001055307">
    <property type="component" value="Unassembled WGS sequence"/>
</dbReference>
<reference evidence="2" key="2">
    <citation type="submission" date="2021-08" db="EMBL/GenBank/DDBJ databases">
        <authorList>
            <person name="Tani A."/>
            <person name="Ola A."/>
            <person name="Ogura Y."/>
            <person name="Katsura K."/>
            <person name="Hayashi T."/>
        </authorList>
    </citation>
    <scope>NUCLEOTIDE SEQUENCE</scope>
    <source>
        <strain evidence="2">DSM 21893</strain>
    </source>
</reference>
<dbReference type="Gene3D" id="3.40.50.720">
    <property type="entry name" value="NAD(P)-binding Rossmann-like Domain"/>
    <property type="match status" value="1"/>
</dbReference>
<dbReference type="InterPro" id="IPR011032">
    <property type="entry name" value="GroES-like_sf"/>
</dbReference>
<accession>A0AAV4ZEK9</accession>
<evidence type="ECO:0000313" key="3">
    <source>
        <dbReference type="Proteomes" id="UP001055307"/>
    </source>
</evidence>
<dbReference type="InterPro" id="IPR013154">
    <property type="entry name" value="ADH-like_N"/>
</dbReference>
<proteinExistence type="predicted"/>
<dbReference type="InterPro" id="IPR036291">
    <property type="entry name" value="NAD(P)-bd_dom_sf"/>
</dbReference>
<dbReference type="PANTHER" id="PTHR11695:SF648">
    <property type="entry name" value="ZINC-BINDING OXIDOREDUCTASE"/>
    <property type="match status" value="1"/>
</dbReference>
<reference evidence="2" key="1">
    <citation type="journal article" date="2016" name="Front. Microbiol.">
        <title>Genome Sequence of the Piezophilic, Mesophilic Sulfate-Reducing Bacterium Desulfovibrio indicus J2T.</title>
        <authorList>
            <person name="Cao J."/>
            <person name="Maignien L."/>
            <person name="Shao Z."/>
            <person name="Alain K."/>
            <person name="Jebbar M."/>
        </authorList>
    </citation>
    <scope>NUCLEOTIDE SEQUENCE</scope>
    <source>
        <strain evidence="2">DSM 21893</strain>
    </source>
</reference>
<dbReference type="SUPFAM" id="SSF50129">
    <property type="entry name" value="GroES-like"/>
    <property type="match status" value="1"/>
</dbReference>
<evidence type="ECO:0000259" key="1">
    <source>
        <dbReference type="SMART" id="SM00829"/>
    </source>
</evidence>
<keyword evidence="3" id="KW-1185">Reference proteome</keyword>
<feature type="domain" description="Enoyl reductase (ER)" evidence="1">
    <location>
        <begin position="10"/>
        <end position="307"/>
    </location>
</feature>
<dbReference type="InterPro" id="IPR020843">
    <property type="entry name" value="ER"/>
</dbReference>
<dbReference type="InterPro" id="IPR050700">
    <property type="entry name" value="YIM1/Zinc_Alcohol_DH_Fams"/>
</dbReference>
<organism evidence="2 3">
    <name type="scientific">Methylobacterium bullatum</name>
    <dbReference type="NCBI Taxonomy" id="570505"/>
    <lineage>
        <taxon>Bacteria</taxon>
        <taxon>Pseudomonadati</taxon>
        <taxon>Pseudomonadota</taxon>
        <taxon>Alphaproteobacteria</taxon>
        <taxon>Hyphomicrobiales</taxon>
        <taxon>Methylobacteriaceae</taxon>
        <taxon>Methylobacterium</taxon>
    </lineage>
</organism>
<dbReference type="AlphaFoldDB" id="A0AAV4ZEK9"/>
<dbReference type="Pfam" id="PF13602">
    <property type="entry name" value="ADH_zinc_N_2"/>
    <property type="match status" value="1"/>
</dbReference>
<dbReference type="Gene3D" id="3.90.180.10">
    <property type="entry name" value="Medium-chain alcohol dehydrogenases, catalytic domain"/>
    <property type="match status" value="1"/>
</dbReference>